<dbReference type="Gene3D" id="1.25.40.420">
    <property type="match status" value="1"/>
</dbReference>
<dbReference type="EMBL" id="RWGY01000005">
    <property type="protein sequence ID" value="TVU42632.1"/>
    <property type="molecule type" value="Genomic_DNA"/>
</dbReference>
<evidence type="ECO:0000259" key="2">
    <source>
        <dbReference type="Pfam" id="PF24570"/>
    </source>
</evidence>
<comment type="caution">
    <text evidence="3">The sequence shown here is derived from an EMBL/GenBank/DDBJ whole genome shotgun (WGS) entry which is preliminary data.</text>
</comment>
<comment type="similarity">
    <text evidence="1">Belongs to the Tdpoz family.</text>
</comment>
<dbReference type="Pfam" id="PF24570">
    <property type="entry name" value="BACK_BPM_SPOP"/>
    <property type="match status" value="1"/>
</dbReference>
<feature type="domain" description="BPM/SPOP BACK" evidence="2">
    <location>
        <begin position="49"/>
        <end position="93"/>
    </location>
</feature>
<dbReference type="AlphaFoldDB" id="A0A5J9W1L7"/>
<gene>
    <name evidence="3" type="ORF">EJB05_09051</name>
</gene>
<dbReference type="InterPro" id="IPR056423">
    <property type="entry name" value="BACK_BPM_SPOP"/>
</dbReference>
<protein>
    <recommendedName>
        <fullName evidence="2">BPM/SPOP BACK domain-containing protein</fullName>
    </recommendedName>
</protein>
<dbReference type="Proteomes" id="UP000324897">
    <property type="component" value="Unassembled WGS sequence"/>
</dbReference>
<dbReference type="Gramene" id="TVU42632">
    <property type="protein sequence ID" value="TVU42632"/>
    <property type="gene ID" value="EJB05_09051"/>
</dbReference>
<feature type="non-terminal residue" evidence="3">
    <location>
        <position position="1"/>
    </location>
</feature>
<keyword evidence="4" id="KW-1185">Reference proteome</keyword>
<dbReference type="OrthoDB" id="10453026at2759"/>
<proteinExistence type="inferred from homology"/>
<organism evidence="3 4">
    <name type="scientific">Eragrostis curvula</name>
    <name type="common">weeping love grass</name>
    <dbReference type="NCBI Taxonomy" id="38414"/>
    <lineage>
        <taxon>Eukaryota</taxon>
        <taxon>Viridiplantae</taxon>
        <taxon>Streptophyta</taxon>
        <taxon>Embryophyta</taxon>
        <taxon>Tracheophyta</taxon>
        <taxon>Spermatophyta</taxon>
        <taxon>Magnoliopsida</taxon>
        <taxon>Liliopsida</taxon>
        <taxon>Poales</taxon>
        <taxon>Poaceae</taxon>
        <taxon>PACMAD clade</taxon>
        <taxon>Chloridoideae</taxon>
        <taxon>Eragrostideae</taxon>
        <taxon>Eragrostidinae</taxon>
        <taxon>Eragrostis</taxon>
    </lineage>
</organism>
<evidence type="ECO:0000313" key="4">
    <source>
        <dbReference type="Proteomes" id="UP000324897"/>
    </source>
</evidence>
<name>A0A5J9W1L7_9POAL</name>
<accession>A0A5J9W1L7</accession>
<evidence type="ECO:0000256" key="1">
    <source>
        <dbReference type="ARBA" id="ARBA00010846"/>
    </source>
</evidence>
<evidence type="ECO:0000313" key="3">
    <source>
        <dbReference type="EMBL" id="TVU42632.1"/>
    </source>
</evidence>
<reference evidence="3 4" key="1">
    <citation type="journal article" date="2019" name="Sci. Rep.">
        <title>A high-quality genome of Eragrostis curvula grass provides insights into Poaceae evolution and supports new strategies to enhance forage quality.</title>
        <authorList>
            <person name="Carballo J."/>
            <person name="Santos B.A.C.M."/>
            <person name="Zappacosta D."/>
            <person name="Garbus I."/>
            <person name="Selva J.P."/>
            <person name="Gallo C.A."/>
            <person name="Diaz A."/>
            <person name="Albertini E."/>
            <person name="Caccamo M."/>
            <person name="Echenique V."/>
        </authorList>
    </citation>
    <scope>NUCLEOTIDE SEQUENCE [LARGE SCALE GENOMIC DNA]</scope>
    <source>
        <strain evidence="4">cv. Victoria</strain>
        <tissue evidence="3">Leaf</tissue>
    </source>
</reference>
<sequence>MRLVLEPARPGLATAIGRTGGGTPSTLGHLVVFAAAGGCFFSGSRSPKADQHHCDVLKEACIEFICFSTMDDIVATQGFVDLQKNCPSVLVDAFVKMSIIKKT</sequence>